<dbReference type="AlphaFoldDB" id="A0A0V1HWX5"/>
<dbReference type="Proteomes" id="UP000055024">
    <property type="component" value="Unassembled WGS sequence"/>
</dbReference>
<dbReference type="OrthoDB" id="5918306at2759"/>
<dbReference type="InterPro" id="IPR013194">
    <property type="entry name" value="HDAC_interact_dom"/>
</dbReference>
<accession>A0A0V1HWX5</accession>
<keyword evidence="4" id="KW-1185">Reference proteome</keyword>
<evidence type="ECO:0000313" key="3">
    <source>
        <dbReference type="EMBL" id="KRZ14897.1"/>
    </source>
</evidence>
<comment type="caution">
    <text evidence="3">The sequence shown here is derived from an EMBL/GenBank/DDBJ whole genome shotgun (WGS) entry which is preliminary data.</text>
</comment>
<dbReference type="Pfam" id="PF16879">
    <property type="entry name" value="Sin3a_C"/>
    <property type="match status" value="1"/>
</dbReference>
<dbReference type="STRING" id="268475.A0A0V1HWX5"/>
<protein>
    <submittedName>
        <fullName evidence="3">Paired amphipathic helix protein Sin3b</fullName>
    </submittedName>
</protein>
<dbReference type="GO" id="GO:0003714">
    <property type="term" value="F:transcription corepressor activity"/>
    <property type="evidence" value="ECO:0007669"/>
    <property type="project" value="InterPro"/>
</dbReference>
<feature type="region of interest" description="Disordered" evidence="1">
    <location>
        <begin position="713"/>
        <end position="734"/>
    </location>
</feature>
<dbReference type="Pfam" id="PF08295">
    <property type="entry name" value="Sin3_corepress"/>
    <property type="match status" value="1"/>
</dbReference>
<evidence type="ECO:0000256" key="1">
    <source>
        <dbReference type="SAM" id="MobiDB-lite"/>
    </source>
</evidence>
<dbReference type="EMBL" id="JYDP01000021">
    <property type="protein sequence ID" value="KRZ14897.1"/>
    <property type="molecule type" value="Genomic_DNA"/>
</dbReference>
<feature type="compositionally biased region" description="Basic and acidic residues" evidence="1">
    <location>
        <begin position="757"/>
        <end position="770"/>
    </location>
</feature>
<gene>
    <name evidence="3" type="primary">Sin3b</name>
    <name evidence="3" type="ORF">T11_3278</name>
</gene>
<evidence type="ECO:0000259" key="2">
    <source>
        <dbReference type="SMART" id="SM00761"/>
    </source>
</evidence>
<dbReference type="PANTHER" id="PTHR12346">
    <property type="entry name" value="SIN3B-RELATED"/>
    <property type="match status" value="1"/>
</dbReference>
<proteinExistence type="predicted"/>
<dbReference type="SMART" id="SM00761">
    <property type="entry name" value="HDAC_interact"/>
    <property type="match status" value="1"/>
</dbReference>
<feature type="region of interest" description="Disordered" evidence="1">
    <location>
        <begin position="748"/>
        <end position="770"/>
    </location>
</feature>
<name>A0A0V1HWX5_9BILA</name>
<sequence>MFIQLHLCCFVTIKYHFYNIHICHFNIMAFLHLFAYSKILPATMSCKIIILFSVEKNGILLFSADLDSNSDSNSVEEECIGSYVKVRSKNVPSYVEQRTDLVNSVLNYNYVLSKKRLAEGCGNGSYEKDSIEEALFDLEDELYDVGMEFKLITFLIDLLESVRFRMDEMSRKDRLNFELDDKLNGRSSSIPIQALEIVYGKDAYEVLKGLQLSPIFTVSAVLQRLREHKLTLTTHTFEEFVKTHPKVMQLTQKRNQRNLIAYRIAEAKKILNVKALMIDLKDIFEKRRRAKRNNWKPVKEGPHLEMHYSNDGKGAFYDAGRLIIASFNNEKRITELARKIAGLFIAQLLPQLFGICVDTLCVPHVAHDKEEPAIQRRRYALSHVNYLRRGAIRVDKRSSFAVKRHIESVTKLDEVDIGEIEFTDESVIDNVLSRMCCWPISYRSFRALILTQPYYLFLRLHYFAVEHLVSLRKECETIAEHQFEMKYNYLKNASYYKATCPQGEPIIADELYSAVMLMLFQRVTDKMDQKMFELGLTEIFADNAWKIAMLVKVISHAVRHLRIIVENDKSKELLAWQYVYLSKIKDAFNSAERKRIERNFERQIKRRFLSDHIIAVRFHNYAGKKIFFELLDTEEMATIMHVEEELKKMEPLTELFLHAISDNEKYELRSLLYQSKSTHSSLIRFFGTLLGKDFTSENANTIKRVSQLLKDKEISSSSESESSESEKYESDASELSFNSYIAERRRSKRLNVNNSAEKNDSLQNEKRISQ</sequence>
<organism evidence="3 4">
    <name type="scientific">Trichinella zimbabwensis</name>
    <dbReference type="NCBI Taxonomy" id="268475"/>
    <lineage>
        <taxon>Eukaryota</taxon>
        <taxon>Metazoa</taxon>
        <taxon>Ecdysozoa</taxon>
        <taxon>Nematoda</taxon>
        <taxon>Enoplea</taxon>
        <taxon>Dorylaimia</taxon>
        <taxon>Trichinellida</taxon>
        <taxon>Trichinellidae</taxon>
        <taxon>Trichinella</taxon>
    </lineage>
</organism>
<dbReference type="InterPro" id="IPR031693">
    <property type="entry name" value="Sin3_C"/>
</dbReference>
<evidence type="ECO:0000313" key="4">
    <source>
        <dbReference type="Proteomes" id="UP000055024"/>
    </source>
</evidence>
<dbReference type="InterPro" id="IPR039774">
    <property type="entry name" value="Sin3-like"/>
</dbReference>
<feature type="domain" description="Histone deacetylase interacting" evidence="2">
    <location>
        <begin position="78"/>
        <end position="176"/>
    </location>
</feature>
<reference evidence="3 4" key="1">
    <citation type="submission" date="2015-01" db="EMBL/GenBank/DDBJ databases">
        <title>Evolution of Trichinella species and genotypes.</title>
        <authorList>
            <person name="Korhonen P.K."/>
            <person name="Edoardo P."/>
            <person name="Giuseppe L.R."/>
            <person name="Gasser R.B."/>
        </authorList>
    </citation>
    <scope>NUCLEOTIDE SEQUENCE [LARGE SCALE GENOMIC DNA]</scope>
    <source>
        <strain evidence="3">ISS1029</strain>
    </source>
</reference>